<evidence type="ECO:0000256" key="1">
    <source>
        <dbReference type="SAM" id="MobiDB-lite"/>
    </source>
</evidence>
<organism evidence="2 3">
    <name type="scientific">Rhipicephalus microplus</name>
    <name type="common">Cattle tick</name>
    <name type="synonym">Boophilus microplus</name>
    <dbReference type="NCBI Taxonomy" id="6941"/>
    <lineage>
        <taxon>Eukaryota</taxon>
        <taxon>Metazoa</taxon>
        <taxon>Ecdysozoa</taxon>
        <taxon>Arthropoda</taxon>
        <taxon>Chelicerata</taxon>
        <taxon>Arachnida</taxon>
        <taxon>Acari</taxon>
        <taxon>Parasitiformes</taxon>
        <taxon>Ixodida</taxon>
        <taxon>Ixodoidea</taxon>
        <taxon>Ixodidae</taxon>
        <taxon>Rhipicephalinae</taxon>
        <taxon>Rhipicephalus</taxon>
        <taxon>Boophilus</taxon>
    </lineage>
</organism>
<feature type="compositionally biased region" description="Polar residues" evidence="1">
    <location>
        <begin position="166"/>
        <end position="175"/>
    </location>
</feature>
<protein>
    <submittedName>
        <fullName evidence="2">Uncharacterized protein</fullName>
    </submittedName>
</protein>
<gene>
    <name evidence="2" type="ORF">HPB51_011197</name>
</gene>
<feature type="compositionally biased region" description="Basic and acidic residues" evidence="1">
    <location>
        <begin position="177"/>
        <end position="189"/>
    </location>
</feature>
<feature type="region of interest" description="Disordered" evidence="1">
    <location>
        <begin position="13"/>
        <end position="190"/>
    </location>
</feature>
<feature type="compositionally biased region" description="Basic and acidic residues" evidence="1">
    <location>
        <begin position="21"/>
        <end position="30"/>
    </location>
</feature>
<name>A0A9J6F2F5_RHIMP</name>
<comment type="caution">
    <text evidence="2">The sequence shown here is derived from an EMBL/GenBank/DDBJ whole genome shotgun (WGS) entry which is preliminary data.</text>
</comment>
<sequence length="415" mass="45862">MILWRLMLRDRLQKGARHTQKRCDPGREVGEANAAYSPATPDYGAPPPKRKYTQAQRKSSRGGRSAHISTTRETGRRPADEAVSTPRSTRDEPDDGVGEALGPADDAGGERRWLPALSAAERPLSGGMGAIEPPPPRVSRARPGAPLHAPRPRARQPRGPDHDSATRTATIPTDTPSDDRGWHGSDGSRRNALSHTAFLASHQAPQLTLVQSQRAHKHCPVTTAERETQLSACSKRSQHEWKVSSGCCVTDATLQAKCHFRRDNISPTRTESPEKAWPSRSLPHLRRWDTSRGSTLHAVGDAGARLLTARAKSRATTDDRFSSSSPKHQGEQADGSEQTRLLDFELTGRALARSARLRSPASAWLWPTRLALRHLLPPTTFHLRRQCSSDLLDLFYAIHRRRKELSQVRPVLGLQ</sequence>
<dbReference type="Proteomes" id="UP000821866">
    <property type="component" value="Chromosome 1"/>
</dbReference>
<dbReference type="EMBL" id="JABSTU010000001">
    <property type="protein sequence ID" value="KAH8040501.1"/>
    <property type="molecule type" value="Genomic_DNA"/>
</dbReference>
<reference evidence="2" key="1">
    <citation type="journal article" date="2020" name="Cell">
        <title>Large-Scale Comparative Analyses of Tick Genomes Elucidate Their Genetic Diversity and Vector Capacities.</title>
        <authorList>
            <consortium name="Tick Genome and Microbiome Consortium (TIGMIC)"/>
            <person name="Jia N."/>
            <person name="Wang J."/>
            <person name="Shi W."/>
            <person name="Du L."/>
            <person name="Sun Y."/>
            <person name="Zhan W."/>
            <person name="Jiang J.F."/>
            <person name="Wang Q."/>
            <person name="Zhang B."/>
            <person name="Ji P."/>
            <person name="Bell-Sakyi L."/>
            <person name="Cui X.M."/>
            <person name="Yuan T.T."/>
            <person name="Jiang B.G."/>
            <person name="Yang W.F."/>
            <person name="Lam T.T."/>
            <person name="Chang Q.C."/>
            <person name="Ding S.J."/>
            <person name="Wang X.J."/>
            <person name="Zhu J.G."/>
            <person name="Ruan X.D."/>
            <person name="Zhao L."/>
            <person name="Wei J.T."/>
            <person name="Ye R.Z."/>
            <person name="Que T.C."/>
            <person name="Du C.H."/>
            <person name="Zhou Y.H."/>
            <person name="Cheng J.X."/>
            <person name="Dai P.F."/>
            <person name="Guo W.B."/>
            <person name="Han X.H."/>
            <person name="Huang E.J."/>
            <person name="Li L.F."/>
            <person name="Wei W."/>
            <person name="Gao Y.C."/>
            <person name="Liu J.Z."/>
            <person name="Shao H.Z."/>
            <person name="Wang X."/>
            <person name="Wang C.C."/>
            <person name="Yang T.C."/>
            <person name="Huo Q.B."/>
            <person name="Li W."/>
            <person name="Chen H.Y."/>
            <person name="Chen S.E."/>
            <person name="Zhou L.G."/>
            <person name="Ni X.B."/>
            <person name="Tian J.H."/>
            <person name="Sheng Y."/>
            <person name="Liu T."/>
            <person name="Pan Y.S."/>
            <person name="Xia L.Y."/>
            <person name="Li J."/>
            <person name="Zhao F."/>
            <person name="Cao W.C."/>
        </authorList>
    </citation>
    <scope>NUCLEOTIDE SEQUENCE</scope>
    <source>
        <strain evidence="2">Rmic-2018</strain>
    </source>
</reference>
<feature type="region of interest" description="Disordered" evidence="1">
    <location>
        <begin position="310"/>
        <end position="338"/>
    </location>
</feature>
<reference evidence="2" key="2">
    <citation type="submission" date="2021-09" db="EMBL/GenBank/DDBJ databases">
        <authorList>
            <person name="Jia N."/>
            <person name="Wang J."/>
            <person name="Shi W."/>
            <person name="Du L."/>
            <person name="Sun Y."/>
            <person name="Zhan W."/>
            <person name="Jiang J."/>
            <person name="Wang Q."/>
            <person name="Zhang B."/>
            <person name="Ji P."/>
            <person name="Sakyi L.B."/>
            <person name="Cui X."/>
            <person name="Yuan T."/>
            <person name="Jiang B."/>
            <person name="Yang W."/>
            <person name="Lam T.T.-Y."/>
            <person name="Chang Q."/>
            <person name="Ding S."/>
            <person name="Wang X."/>
            <person name="Zhu J."/>
            <person name="Ruan X."/>
            <person name="Zhao L."/>
            <person name="Wei J."/>
            <person name="Que T."/>
            <person name="Du C."/>
            <person name="Cheng J."/>
            <person name="Dai P."/>
            <person name="Han X."/>
            <person name="Huang E."/>
            <person name="Gao Y."/>
            <person name="Liu J."/>
            <person name="Shao H."/>
            <person name="Ye R."/>
            <person name="Li L."/>
            <person name="Wei W."/>
            <person name="Wang X."/>
            <person name="Wang C."/>
            <person name="Huo Q."/>
            <person name="Li W."/>
            <person name="Guo W."/>
            <person name="Chen H."/>
            <person name="Chen S."/>
            <person name="Zhou L."/>
            <person name="Zhou L."/>
            <person name="Ni X."/>
            <person name="Tian J."/>
            <person name="Zhou Y."/>
            <person name="Sheng Y."/>
            <person name="Liu T."/>
            <person name="Pan Y."/>
            <person name="Xia L."/>
            <person name="Li J."/>
            <person name="Zhao F."/>
            <person name="Cao W."/>
        </authorList>
    </citation>
    <scope>NUCLEOTIDE SEQUENCE</scope>
    <source>
        <strain evidence="2">Rmic-2018</strain>
        <tissue evidence="2">Larvae</tissue>
    </source>
</reference>
<proteinExistence type="predicted"/>
<keyword evidence="3" id="KW-1185">Reference proteome</keyword>
<dbReference type="AlphaFoldDB" id="A0A9J6F2F5"/>
<evidence type="ECO:0000313" key="3">
    <source>
        <dbReference type="Proteomes" id="UP000821866"/>
    </source>
</evidence>
<evidence type="ECO:0000313" key="2">
    <source>
        <dbReference type="EMBL" id="KAH8040501.1"/>
    </source>
</evidence>
<accession>A0A9J6F2F5</accession>